<evidence type="ECO:0000313" key="2">
    <source>
        <dbReference type="Proteomes" id="UP000594220"/>
    </source>
</evidence>
<dbReference type="GO" id="GO:1905515">
    <property type="term" value="P:non-motile cilium assembly"/>
    <property type="evidence" value="ECO:0007669"/>
    <property type="project" value="TreeGrafter"/>
</dbReference>
<evidence type="ECO:0000313" key="1">
    <source>
        <dbReference type="Ensembl" id="ENSCPRP00005019867.1"/>
    </source>
</evidence>
<dbReference type="InterPro" id="IPR052434">
    <property type="entry name" value="Tectonic-like_complex_comp"/>
</dbReference>
<protein>
    <submittedName>
        <fullName evidence="1">Uncharacterized protein</fullName>
    </submittedName>
</protein>
<dbReference type="PANTHER" id="PTHR20837">
    <property type="entry name" value="CENTROSOMAL PROTEIN-RELATED"/>
    <property type="match status" value="1"/>
</dbReference>
<dbReference type="GO" id="GO:1904491">
    <property type="term" value="P:protein localization to ciliary transition zone"/>
    <property type="evidence" value="ECO:0007669"/>
    <property type="project" value="TreeGrafter"/>
</dbReference>
<keyword evidence="2" id="KW-1185">Reference proteome</keyword>
<name>A0A7M4F7S3_CROPO</name>
<dbReference type="AlphaFoldDB" id="A0A7M4F7S3"/>
<dbReference type="Proteomes" id="UP000594220">
    <property type="component" value="Unplaced"/>
</dbReference>
<dbReference type="OMA" id="FCCFNLI"/>
<reference evidence="1" key="2">
    <citation type="submission" date="2025-09" db="UniProtKB">
        <authorList>
            <consortium name="Ensembl"/>
        </authorList>
    </citation>
    <scope>IDENTIFICATION</scope>
</reference>
<organism evidence="1 2">
    <name type="scientific">Crocodylus porosus</name>
    <name type="common">Saltwater crocodile</name>
    <name type="synonym">Estuarine crocodile</name>
    <dbReference type="NCBI Taxonomy" id="8502"/>
    <lineage>
        <taxon>Eukaryota</taxon>
        <taxon>Metazoa</taxon>
        <taxon>Chordata</taxon>
        <taxon>Craniata</taxon>
        <taxon>Vertebrata</taxon>
        <taxon>Euteleostomi</taxon>
        <taxon>Archelosauria</taxon>
        <taxon>Archosauria</taxon>
        <taxon>Crocodylia</taxon>
        <taxon>Longirostres</taxon>
        <taxon>Crocodylidae</taxon>
        <taxon>Crocodylus</taxon>
    </lineage>
</organism>
<dbReference type="PANTHER" id="PTHR20837:SF2">
    <property type="entry name" value="PROTEIN CC2D2B"/>
    <property type="match status" value="1"/>
</dbReference>
<dbReference type="Ensembl" id="ENSCPRT00005023228.1">
    <property type="protein sequence ID" value="ENSCPRP00005019867.1"/>
    <property type="gene ID" value="ENSCPRG00005013866.1"/>
</dbReference>
<dbReference type="GeneTree" id="ENSGT00940000156590"/>
<accession>A0A7M4F7S3</accession>
<dbReference type="GO" id="GO:0035869">
    <property type="term" value="C:ciliary transition zone"/>
    <property type="evidence" value="ECO:0007669"/>
    <property type="project" value="TreeGrafter"/>
</dbReference>
<proteinExistence type="predicted"/>
<reference evidence="1" key="1">
    <citation type="submission" date="2025-08" db="UniProtKB">
        <authorList>
            <consortium name="Ensembl"/>
        </authorList>
    </citation>
    <scope>IDENTIFICATION</scope>
</reference>
<sequence>ISASLVPRNIDEEIATGILWFTDTQKLTEWAKKVKIDPNDPEYSNLMDFILYTRSKEETLPKYFRLEQLQKEFNFVTEEEIKNCKRFQLLQLRNSGQLDSCYCWQIPLFDREIPDTVFQVMNISAMIFVSSYMINSMDINFSLFFHNT</sequence>